<dbReference type="Pfam" id="PF25209">
    <property type="entry name" value="Phage_capsid_4"/>
    <property type="match status" value="1"/>
</dbReference>
<organism evidence="1">
    <name type="scientific">marine sediment metagenome</name>
    <dbReference type="NCBI Taxonomy" id="412755"/>
    <lineage>
        <taxon>unclassified sequences</taxon>
        <taxon>metagenomes</taxon>
        <taxon>ecological metagenomes</taxon>
    </lineage>
</organism>
<dbReference type="EMBL" id="LAZR01050080">
    <property type="protein sequence ID" value="KKK88161.1"/>
    <property type="molecule type" value="Genomic_DNA"/>
</dbReference>
<sequence length="180" mass="19001">ASVNKQADSFALFTNSPAAASVPAGTCSHLVAESVVVWAEGKCLKDTDGEPIGHMPLILLVPTALSATAAALFSSTEIRNPSATAKYPINNPHVGNFRPVVSRYMGNSNYTGYSATAWNMLASPQELSTVEVCFLNGQQTPIIEQAEANFDTLGVQMRGYFDFGVNDQDGRGGVRSKGAA</sequence>
<gene>
    <name evidence="1" type="ORF">LCGC14_2745970</name>
</gene>
<protein>
    <submittedName>
        <fullName evidence="1">Uncharacterized protein</fullName>
    </submittedName>
</protein>
<reference evidence="1" key="1">
    <citation type="journal article" date="2015" name="Nature">
        <title>Complex archaea that bridge the gap between prokaryotes and eukaryotes.</title>
        <authorList>
            <person name="Spang A."/>
            <person name="Saw J.H."/>
            <person name="Jorgensen S.L."/>
            <person name="Zaremba-Niedzwiedzka K."/>
            <person name="Martijn J."/>
            <person name="Lind A.E."/>
            <person name="van Eijk R."/>
            <person name="Schleper C."/>
            <person name="Guy L."/>
            <person name="Ettema T.J."/>
        </authorList>
    </citation>
    <scope>NUCLEOTIDE SEQUENCE</scope>
</reference>
<feature type="non-terminal residue" evidence="1">
    <location>
        <position position="1"/>
    </location>
</feature>
<dbReference type="AlphaFoldDB" id="A0A0F9BUU1"/>
<proteinExistence type="predicted"/>
<evidence type="ECO:0000313" key="1">
    <source>
        <dbReference type="EMBL" id="KKK88161.1"/>
    </source>
</evidence>
<accession>A0A0F9BUU1</accession>
<comment type="caution">
    <text evidence="1">The sequence shown here is derived from an EMBL/GenBank/DDBJ whole genome shotgun (WGS) entry which is preliminary data.</text>
</comment>
<name>A0A0F9BUU1_9ZZZZ</name>